<dbReference type="Pfam" id="PF13707">
    <property type="entry name" value="RloB"/>
    <property type="match status" value="1"/>
</dbReference>
<evidence type="ECO:0000313" key="2">
    <source>
        <dbReference type="Proteomes" id="UP000254425"/>
    </source>
</evidence>
<accession>A0A345XMU1</accession>
<dbReference type="InterPro" id="IPR025591">
    <property type="entry name" value="RloB"/>
</dbReference>
<dbReference type="Proteomes" id="UP000254425">
    <property type="component" value="Chromosome"/>
</dbReference>
<reference evidence="1 2" key="1">
    <citation type="submission" date="2018-07" db="EMBL/GenBank/DDBJ databases">
        <title>Draft genome of the type strain Streptomyces armeniacus ATCC 15676.</title>
        <authorList>
            <person name="Labana P."/>
            <person name="Gosse J.T."/>
            <person name="Boddy C.N."/>
        </authorList>
    </citation>
    <scope>NUCLEOTIDE SEQUENCE [LARGE SCALE GENOMIC DNA]</scope>
    <source>
        <strain evidence="1 2">ATCC 15676</strain>
    </source>
</reference>
<dbReference type="RefSeq" id="WP_208877523.1">
    <property type="nucleotide sequence ID" value="NZ_CP031320.1"/>
</dbReference>
<dbReference type="AlphaFoldDB" id="A0A345XMU1"/>
<dbReference type="KEGG" id="sarm:DVA86_10140"/>
<dbReference type="EMBL" id="CP031320">
    <property type="protein sequence ID" value="AXK32957.1"/>
    <property type="molecule type" value="Genomic_DNA"/>
</dbReference>
<organism evidence="1 2">
    <name type="scientific">Streptomyces armeniacus</name>
    <dbReference type="NCBI Taxonomy" id="83291"/>
    <lineage>
        <taxon>Bacteria</taxon>
        <taxon>Bacillati</taxon>
        <taxon>Actinomycetota</taxon>
        <taxon>Actinomycetes</taxon>
        <taxon>Kitasatosporales</taxon>
        <taxon>Streptomycetaceae</taxon>
        <taxon>Streptomyces</taxon>
    </lineage>
</organism>
<name>A0A345XMU1_9ACTN</name>
<gene>
    <name evidence="1" type="ORF">DVA86_10140</name>
</gene>
<proteinExistence type="predicted"/>
<protein>
    <submittedName>
        <fullName evidence="1">RloB domain-containing protein</fullName>
    </submittedName>
</protein>
<keyword evidence="2" id="KW-1185">Reference proteome</keyword>
<evidence type="ECO:0000313" key="1">
    <source>
        <dbReference type="EMBL" id="AXK32957.1"/>
    </source>
</evidence>
<sequence>MPRSKGRDSAHRQGKKATAERAREVYVFAEGAVTEELYIDIIRDHGTRANPGRRVNFDCRTTHVATKYRKPVILVDEAVKLRRSVTREARRAGLTEDDWSWPQVWCLFDRDKHEQIPTAFADARAAGVHIAYSHPCFELWRLLHYQNYTSTFGGVCNSAADLLKGQPGFAKTYGPKVTKVSDQLAKSVRPDQVVGGYKKARSFAKKLNAQHTGPDQTTWDPYTDVWRFVEDALDLTGY</sequence>